<dbReference type="RefSeq" id="WP_121191707.1">
    <property type="nucleotide sequence ID" value="NZ_RBWV01000009.1"/>
</dbReference>
<dbReference type="GO" id="GO:0055052">
    <property type="term" value="C:ATP-binding cassette (ABC) transporter complex, substrate-binding subunit-containing"/>
    <property type="evidence" value="ECO:0007669"/>
    <property type="project" value="TreeGrafter"/>
</dbReference>
<evidence type="ECO:0000256" key="4">
    <source>
        <dbReference type="SAM" id="SignalP"/>
    </source>
</evidence>
<keyword evidence="2" id="KW-0813">Transport</keyword>
<evidence type="ECO:0000256" key="1">
    <source>
        <dbReference type="ARBA" id="ARBA00008520"/>
    </source>
</evidence>
<dbReference type="GO" id="GO:0015768">
    <property type="term" value="P:maltose transport"/>
    <property type="evidence" value="ECO:0007669"/>
    <property type="project" value="TreeGrafter"/>
</dbReference>
<dbReference type="Gene3D" id="3.40.190.10">
    <property type="entry name" value="Periplasmic binding protein-like II"/>
    <property type="match status" value="1"/>
</dbReference>
<dbReference type="GO" id="GO:0055085">
    <property type="term" value="P:transmembrane transport"/>
    <property type="evidence" value="ECO:0007669"/>
    <property type="project" value="InterPro"/>
</dbReference>
<dbReference type="GO" id="GO:1901982">
    <property type="term" value="F:maltose binding"/>
    <property type="evidence" value="ECO:0007669"/>
    <property type="project" value="TreeGrafter"/>
</dbReference>
<evidence type="ECO:0000256" key="2">
    <source>
        <dbReference type="ARBA" id="ARBA00022448"/>
    </source>
</evidence>
<comment type="similarity">
    <text evidence="1">Belongs to the bacterial solute-binding protein 1 family.</text>
</comment>
<dbReference type="GO" id="GO:0042956">
    <property type="term" value="P:maltodextrin transmembrane transport"/>
    <property type="evidence" value="ECO:0007669"/>
    <property type="project" value="TreeGrafter"/>
</dbReference>
<dbReference type="InterPro" id="IPR006059">
    <property type="entry name" value="SBP"/>
</dbReference>
<accession>A0A420XT41</accession>
<dbReference type="EMBL" id="RBWV01000009">
    <property type="protein sequence ID" value="RKS79940.1"/>
    <property type="molecule type" value="Genomic_DNA"/>
</dbReference>
<evidence type="ECO:0000313" key="5">
    <source>
        <dbReference type="EMBL" id="RKS79940.1"/>
    </source>
</evidence>
<gene>
    <name evidence="5" type="ORF">CLV35_0357</name>
</gene>
<keyword evidence="5" id="KW-0762">Sugar transport</keyword>
<dbReference type="InParanoid" id="A0A420XT41"/>
<dbReference type="Pfam" id="PF13416">
    <property type="entry name" value="SBP_bac_8"/>
    <property type="match status" value="1"/>
</dbReference>
<dbReference type="PANTHER" id="PTHR30061:SF50">
    <property type="entry name" value="MALTOSE_MALTODEXTRIN-BINDING PERIPLASMIC PROTEIN"/>
    <property type="match status" value="1"/>
</dbReference>
<dbReference type="SUPFAM" id="SSF53850">
    <property type="entry name" value="Periplasmic binding protein-like II"/>
    <property type="match status" value="1"/>
</dbReference>
<name>A0A420XT41_9ACTN</name>
<evidence type="ECO:0000313" key="6">
    <source>
        <dbReference type="Proteomes" id="UP000281955"/>
    </source>
</evidence>
<evidence type="ECO:0000256" key="3">
    <source>
        <dbReference type="ARBA" id="ARBA00022729"/>
    </source>
</evidence>
<feature type="chain" id="PRO_5038555476" evidence="4">
    <location>
        <begin position="23"/>
        <end position="427"/>
    </location>
</feature>
<keyword evidence="6" id="KW-1185">Reference proteome</keyword>
<feature type="signal peptide" evidence="4">
    <location>
        <begin position="1"/>
        <end position="22"/>
    </location>
</feature>
<dbReference type="AlphaFoldDB" id="A0A420XT41"/>
<sequence>MPVPLPRTLRFAAAVAALCTLAACGGGSSTSSASSSSGGVVKLQLLTGFTGPDRPSYEALVKSWNDSHPNIQVTMDAQPWAAIGQKLPQSWATGQGPDLATPSSDPAAVFQYIKTNSVEPLDSAVGTGDGKIDSSAFPEAVTKAFTVDGKLYAAPANLATLVLYYNKDLLQKAGITAPPATQADFIADIMKTTLPAGSTTPTQYGISLADHATIQMWPILQWMNGGDVVDSKGCATVDSAASVAALTQWADLVRKDHVSPVGQTGADADTLFSSKKAAFEINGPWAAAGFRSAGIDLGIAQVPTGSAGAVTLGSTVPLMVAKSSKHKAEAEQFLAYWTGKTAQTDFSKASGFPPVRTDLASAVTGDAKTFADALPSAKLYLAGLATGTKVDNDVYVPMIGKITRGTDVAKATADAAKQINAITGCQA</sequence>
<dbReference type="PANTHER" id="PTHR30061">
    <property type="entry name" value="MALTOSE-BINDING PERIPLASMIC PROTEIN"/>
    <property type="match status" value="1"/>
</dbReference>
<reference evidence="5 6" key="1">
    <citation type="submission" date="2018-10" db="EMBL/GenBank/DDBJ databases">
        <title>Genomic Encyclopedia of Archaeal and Bacterial Type Strains, Phase II (KMG-II): from individual species to whole genera.</title>
        <authorList>
            <person name="Goeker M."/>
        </authorList>
    </citation>
    <scope>NUCLEOTIDE SEQUENCE [LARGE SCALE GENOMIC DNA]</scope>
    <source>
        <strain evidence="5 6">RP-AC37</strain>
    </source>
</reference>
<keyword evidence="3 4" id="KW-0732">Signal</keyword>
<comment type="caution">
    <text evidence="5">The sequence shown here is derived from an EMBL/GenBank/DDBJ whole genome shotgun (WGS) entry which is preliminary data.</text>
</comment>
<proteinExistence type="inferred from homology"/>
<dbReference type="PROSITE" id="PS01037">
    <property type="entry name" value="SBP_BACTERIAL_1"/>
    <property type="match status" value="1"/>
</dbReference>
<dbReference type="InterPro" id="IPR006061">
    <property type="entry name" value="SBP_1_CS"/>
</dbReference>
<dbReference type="PROSITE" id="PS51257">
    <property type="entry name" value="PROKAR_LIPOPROTEIN"/>
    <property type="match status" value="1"/>
</dbReference>
<organism evidence="5 6">
    <name type="scientific">Motilibacter peucedani</name>
    <dbReference type="NCBI Taxonomy" id="598650"/>
    <lineage>
        <taxon>Bacteria</taxon>
        <taxon>Bacillati</taxon>
        <taxon>Actinomycetota</taxon>
        <taxon>Actinomycetes</taxon>
        <taxon>Motilibacterales</taxon>
        <taxon>Motilibacteraceae</taxon>
        <taxon>Motilibacter</taxon>
    </lineage>
</organism>
<dbReference type="OrthoDB" id="2510110at2"/>
<dbReference type="CDD" id="cd14748">
    <property type="entry name" value="PBP2_UgpB"/>
    <property type="match status" value="1"/>
</dbReference>
<protein>
    <submittedName>
        <fullName evidence="5">Multiple sugar transport system substrate-binding protein</fullName>
    </submittedName>
</protein>
<dbReference type="Proteomes" id="UP000281955">
    <property type="component" value="Unassembled WGS sequence"/>
</dbReference>